<dbReference type="AlphaFoldDB" id="A0A014N2P1"/>
<reference evidence="2 3" key="1">
    <citation type="submission" date="2014-02" db="EMBL/GenBank/DDBJ databases">
        <title>Draft genome of Erwinia mallotivora strain BT-MARDI, a papaya dieback pathogen.</title>
        <authorList>
            <person name="Redzuan R."/>
            <person name="Abu Bakar N."/>
            <person name="Badrun R."/>
            <person name="Mohd Raih M.F."/>
            <person name="Rozano L."/>
            <person name="Mat Amin N."/>
        </authorList>
    </citation>
    <scope>NUCLEOTIDE SEQUENCE [LARGE SCALE GENOMIC DNA]</scope>
    <source>
        <strain evidence="2 3">BT-MARDI</strain>
    </source>
</reference>
<evidence type="ECO:0000313" key="2">
    <source>
        <dbReference type="EMBL" id="EXU73648.1"/>
    </source>
</evidence>
<proteinExistence type="predicted"/>
<evidence type="ECO:0000313" key="3">
    <source>
        <dbReference type="Proteomes" id="UP000019918"/>
    </source>
</evidence>
<keyword evidence="3" id="KW-1185">Reference proteome</keyword>
<keyword evidence="1" id="KW-1133">Transmembrane helix</keyword>
<keyword evidence="1" id="KW-0472">Membrane</keyword>
<comment type="caution">
    <text evidence="2">The sequence shown here is derived from an EMBL/GenBank/DDBJ whole genome shotgun (WGS) entry which is preliminary data.</text>
</comment>
<accession>A0A014N2P1</accession>
<evidence type="ECO:0000256" key="1">
    <source>
        <dbReference type="SAM" id="Phobius"/>
    </source>
</evidence>
<organism evidence="2 3">
    <name type="scientific">Erwinia mallotivora</name>
    <dbReference type="NCBI Taxonomy" id="69222"/>
    <lineage>
        <taxon>Bacteria</taxon>
        <taxon>Pseudomonadati</taxon>
        <taxon>Pseudomonadota</taxon>
        <taxon>Gammaproteobacteria</taxon>
        <taxon>Enterobacterales</taxon>
        <taxon>Erwiniaceae</taxon>
        <taxon>Erwinia</taxon>
    </lineage>
</organism>
<protein>
    <submittedName>
        <fullName evidence="2">Uncharacterized protein</fullName>
    </submittedName>
</protein>
<sequence length="102" mass="11297">MAQEQKDSHYITCRQQPLLNFNRKKAVAVPMTALTILGFAGSYFISEIRSGDNNGKAQPGNLNPDISSDLNNVFFQESDTSLPYSAYQAEQHEELVTQAQGT</sequence>
<dbReference type="PATRIC" id="fig|69222.5.peg.4480"/>
<gene>
    <name evidence="2" type="ORF">BG55_21935</name>
</gene>
<name>A0A014N2P1_9GAMM</name>
<feature type="transmembrane region" description="Helical" evidence="1">
    <location>
        <begin position="27"/>
        <end position="46"/>
    </location>
</feature>
<dbReference type="Proteomes" id="UP000019918">
    <property type="component" value="Unassembled WGS sequence"/>
</dbReference>
<dbReference type="EMBL" id="JFHN01000075">
    <property type="protein sequence ID" value="EXU73648.1"/>
    <property type="molecule type" value="Genomic_DNA"/>
</dbReference>
<keyword evidence="1" id="KW-0812">Transmembrane</keyword>